<dbReference type="eggNOG" id="COG1680">
    <property type="taxonomic scope" value="Bacteria"/>
</dbReference>
<dbReference type="Pfam" id="PF00144">
    <property type="entry name" value="Beta-lactamase"/>
    <property type="match status" value="1"/>
</dbReference>
<evidence type="ECO:0000259" key="3">
    <source>
        <dbReference type="Pfam" id="PF11954"/>
    </source>
</evidence>
<feature type="chain" id="PRO_5002641521" evidence="1">
    <location>
        <begin position="20"/>
        <end position="509"/>
    </location>
</feature>
<evidence type="ECO:0000259" key="2">
    <source>
        <dbReference type="Pfam" id="PF00144"/>
    </source>
</evidence>
<dbReference type="AlphaFoldDB" id="A1ZLA3"/>
<evidence type="ECO:0000256" key="1">
    <source>
        <dbReference type="SAM" id="SignalP"/>
    </source>
</evidence>
<feature type="domain" description="Peptidase S12 Pab87-related C-terminal" evidence="3">
    <location>
        <begin position="410"/>
        <end position="491"/>
    </location>
</feature>
<proteinExistence type="predicted"/>
<dbReference type="InterPro" id="IPR001466">
    <property type="entry name" value="Beta-lactam-related"/>
</dbReference>
<dbReference type="Proteomes" id="UP000004095">
    <property type="component" value="Unassembled WGS sequence"/>
</dbReference>
<comment type="caution">
    <text evidence="4">The sequence shown here is derived from an EMBL/GenBank/DDBJ whole genome shotgun (WGS) entry which is preliminary data.</text>
</comment>
<dbReference type="PANTHER" id="PTHR46825:SF15">
    <property type="entry name" value="BETA-LACTAMASE-RELATED DOMAIN-CONTAINING PROTEIN"/>
    <property type="match status" value="1"/>
</dbReference>
<dbReference type="RefSeq" id="WP_002697348.1">
    <property type="nucleotide sequence ID" value="NZ_AAWS01000014.1"/>
</dbReference>
<dbReference type="InterPro" id="IPR012338">
    <property type="entry name" value="Beta-lactam/transpept-like"/>
</dbReference>
<dbReference type="Gene3D" id="3.40.710.10">
    <property type="entry name" value="DD-peptidase/beta-lactamase superfamily"/>
    <property type="match status" value="1"/>
</dbReference>
<feature type="signal peptide" evidence="1">
    <location>
        <begin position="1"/>
        <end position="19"/>
    </location>
</feature>
<evidence type="ECO:0000313" key="5">
    <source>
        <dbReference type="Proteomes" id="UP000004095"/>
    </source>
</evidence>
<sequence length="509" mass="57295">MKRVFAWLVFVFVSHYTLAQGVDNNELLQRIDKNIQENMQRWQIPGLAIAIVKDGKTVFMKGYGVTKVGGKQKVDKHTLFMIGSNTKAFTGTAIALLHARRKLNLNDRVQKWLPSFRLKDPLAAKEASIADLLSHRLGFKTFQGDFVYWGSKLSRTEVVQKMGLIDAPYSLRTRWGYCNAAFVAAGELTAKVAGQSWETYIRSQILKPLGMNETLMLSEEFAKASNIAQPHSLVAGKLASVPIINIDNLAPAGSMASNVQDMATWLNAQVYDGKPNGKQLIPGRVFRITRIPQSILGTNQRHQKATHFYLYGLGLSINDRKGKLVYSHTGGVNGFLSSVVFVPEDKLGIVVLTNSDQNNFFEHLTDKLRDLFLKVPVKNNDAQLYQKFVAKKQTEQELIDSLKKVVAQKNSPNIALKKFAGKYHNKVYGEVEIKKRKGKLILHFANHPQLKGQLEYLKDNHFLCTYSDYLLGVKAFPFEVSNGKVKSFVLSVNGFVEYTTYKFLKKSPR</sequence>
<organism evidence="4 5">
    <name type="scientific">Microscilla marina ATCC 23134</name>
    <dbReference type="NCBI Taxonomy" id="313606"/>
    <lineage>
        <taxon>Bacteria</taxon>
        <taxon>Pseudomonadati</taxon>
        <taxon>Bacteroidota</taxon>
        <taxon>Cytophagia</taxon>
        <taxon>Cytophagales</taxon>
        <taxon>Microscillaceae</taxon>
        <taxon>Microscilla</taxon>
    </lineage>
</organism>
<reference evidence="4 5" key="1">
    <citation type="submission" date="2007-01" db="EMBL/GenBank/DDBJ databases">
        <authorList>
            <person name="Haygood M."/>
            <person name="Podell S."/>
            <person name="Anderson C."/>
            <person name="Hopkinson B."/>
            <person name="Roe K."/>
            <person name="Barbeau K."/>
            <person name="Gaasterland T."/>
            <person name="Ferriera S."/>
            <person name="Johnson J."/>
            <person name="Kravitz S."/>
            <person name="Beeson K."/>
            <person name="Sutton G."/>
            <person name="Rogers Y.-H."/>
            <person name="Friedman R."/>
            <person name="Frazier M."/>
            <person name="Venter J.C."/>
        </authorList>
    </citation>
    <scope>NUCLEOTIDE SEQUENCE [LARGE SCALE GENOMIC DNA]</scope>
    <source>
        <strain evidence="4 5">ATCC 23134</strain>
    </source>
</reference>
<dbReference type="OrthoDB" id="1522765at2"/>
<accession>A1ZLA3</accession>
<dbReference type="EMBL" id="AAWS01000014">
    <property type="protein sequence ID" value="EAY28657.1"/>
    <property type="molecule type" value="Genomic_DNA"/>
</dbReference>
<dbReference type="InterPro" id="IPR050491">
    <property type="entry name" value="AmpC-like"/>
</dbReference>
<dbReference type="Gene3D" id="2.40.128.600">
    <property type="match status" value="1"/>
</dbReference>
<feature type="domain" description="Beta-lactamase-related" evidence="2">
    <location>
        <begin position="31"/>
        <end position="370"/>
    </location>
</feature>
<gene>
    <name evidence="4" type="ORF">M23134_07755</name>
</gene>
<keyword evidence="5" id="KW-1185">Reference proteome</keyword>
<keyword evidence="1" id="KW-0732">Signal</keyword>
<dbReference type="PANTHER" id="PTHR46825">
    <property type="entry name" value="D-ALANYL-D-ALANINE-CARBOXYPEPTIDASE/ENDOPEPTIDASE AMPH"/>
    <property type="match status" value="1"/>
</dbReference>
<dbReference type="InterPro" id="IPR021860">
    <property type="entry name" value="Peptidase_S12_Pab87-rel_C"/>
</dbReference>
<dbReference type="SUPFAM" id="SSF56601">
    <property type="entry name" value="beta-lactamase/transpeptidase-like"/>
    <property type="match status" value="1"/>
</dbReference>
<evidence type="ECO:0000313" key="4">
    <source>
        <dbReference type="EMBL" id="EAY28657.1"/>
    </source>
</evidence>
<dbReference type="Pfam" id="PF11954">
    <property type="entry name" value="DUF3471"/>
    <property type="match status" value="1"/>
</dbReference>
<name>A1ZLA3_MICM2</name>
<protein>
    <submittedName>
        <fullName evidence="4">Beta-lactamase, putative</fullName>
    </submittedName>
</protein>